<keyword evidence="3" id="KW-0648">Protein biosynthesis</keyword>
<keyword evidence="1" id="KW-0963">Cytoplasm</keyword>
<keyword evidence="2" id="KW-0396">Initiation factor</keyword>
<evidence type="ECO:0000256" key="1">
    <source>
        <dbReference type="ARBA" id="ARBA00022490"/>
    </source>
</evidence>
<dbReference type="EMBL" id="CAJNJA010056755">
    <property type="protein sequence ID" value="CAE7859815.1"/>
    <property type="molecule type" value="Genomic_DNA"/>
</dbReference>
<dbReference type="InterPro" id="IPR054711">
    <property type="entry name" value="eIF3a_PCI_TPR-like"/>
</dbReference>
<feature type="non-terminal residue" evidence="5">
    <location>
        <position position="1"/>
    </location>
</feature>
<evidence type="ECO:0000313" key="6">
    <source>
        <dbReference type="Proteomes" id="UP000601435"/>
    </source>
</evidence>
<dbReference type="PANTHER" id="PTHR14005">
    <property type="entry name" value="EUKARYOTIC TRANSLATION INITIATION FACTOR 3, THETA SUBUNIT"/>
    <property type="match status" value="1"/>
</dbReference>
<dbReference type="Pfam" id="PF22591">
    <property type="entry name" value="eIF3a_PCI_TPR-like"/>
    <property type="match status" value="1"/>
</dbReference>
<dbReference type="GO" id="GO:0071541">
    <property type="term" value="C:eukaryotic translation initiation factor 3 complex, eIF3m"/>
    <property type="evidence" value="ECO:0007669"/>
    <property type="project" value="TreeGrafter"/>
</dbReference>
<dbReference type="AlphaFoldDB" id="A0A813ABK5"/>
<dbReference type="GO" id="GO:0071540">
    <property type="term" value="C:eukaryotic translation initiation factor 3 complex, eIF3e"/>
    <property type="evidence" value="ECO:0007669"/>
    <property type="project" value="TreeGrafter"/>
</dbReference>
<proteinExistence type="predicted"/>
<dbReference type="GO" id="GO:0001732">
    <property type="term" value="P:formation of cytoplasmic translation initiation complex"/>
    <property type="evidence" value="ECO:0007669"/>
    <property type="project" value="TreeGrafter"/>
</dbReference>
<name>A0A813ABK5_9DINO</name>
<protein>
    <submittedName>
        <fullName evidence="5">TIF3A1 protein</fullName>
    </submittedName>
</protein>
<comment type="caution">
    <text evidence="5">The sequence shown here is derived from an EMBL/GenBank/DDBJ whole genome shotgun (WGS) entry which is preliminary data.</text>
</comment>
<feature type="domain" description="eIF3a PCI" evidence="4">
    <location>
        <begin position="108"/>
        <end position="193"/>
    </location>
</feature>
<dbReference type="GO" id="GO:0003729">
    <property type="term" value="F:mRNA binding"/>
    <property type="evidence" value="ECO:0007669"/>
    <property type="project" value="TreeGrafter"/>
</dbReference>
<sequence length="224" mass="25298">VWIHLRGEDLGHSDYKFSSSQRVHFVAEADDSVVPKLKEALERRSAGEVEPSAQALSLTVRRLHDIHDNIIQTLKERLGKISVGRVVVEETEIGAGNLKIHGCRIQSEVGKQNEALETLHHAILHKRWKNQWPPPEIGDRVELQKMRFAREGLHQYRATCQAANIQSLEQVVRVFRKAAEEKVNQAKKEQAGSFSLHSDMLPEPFTFHEESVQQMSSTCAGNGV</sequence>
<organism evidence="5 6">
    <name type="scientific">Symbiodinium necroappetens</name>
    <dbReference type="NCBI Taxonomy" id="1628268"/>
    <lineage>
        <taxon>Eukaryota</taxon>
        <taxon>Sar</taxon>
        <taxon>Alveolata</taxon>
        <taxon>Dinophyceae</taxon>
        <taxon>Suessiales</taxon>
        <taxon>Symbiodiniaceae</taxon>
        <taxon>Symbiodinium</taxon>
    </lineage>
</organism>
<dbReference type="PANTHER" id="PTHR14005:SF0">
    <property type="entry name" value="EUKARYOTIC TRANSLATION INITIATION FACTOR 3 SUBUNIT A"/>
    <property type="match status" value="1"/>
</dbReference>
<dbReference type="OrthoDB" id="18884at2759"/>
<evidence type="ECO:0000259" key="4">
    <source>
        <dbReference type="Pfam" id="PF22591"/>
    </source>
</evidence>
<reference evidence="5" key="1">
    <citation type="submission" date="2021-02" db="EMBL/GenBank/DDBJ databases">
        <authorList>
            <person name="Dougan E. K."/>
            <person name="Rhodes N."/>
            <person name="Thang M."/>
            <person name="Chan C."/>
        </authorList>
    </citation>
    <scope>NUCLEOTIDE SEQUENCE</scope>
</reference>
<dbReference type="GO" id="GO:0043614">
    <property type="term" value="C:multi-eIF complex"/>
    <property type="evidence" value="ECO:0007669"/>
    <property type="project" value="TreeGrafter"/>
</dbReference>
<accession>A0A813ABK5</accession>
<evidence type="ECO:0000256" key="3">
    <source>
        <dbReference type="ARBA" id="ARBA00022917"/>
    </source>
</evidence>
<dbReference type="InterPro" id="IPR027512">
    <property type="entry name" value="EIF3A"/>
</dbReference>
<dbReference type="Proteomes" id="UP000601435">
    <property type="component" value="Unassembled WGS sequence"/>
</dbReference>
<gene>
    <name evidence="5" type="primary">TIF3A1</name>
    <name evidence="5" type="ORF">SNEC2469_LOCUS27181</name>
</gene>
<keyword evidence="6" id="KW-1185">Reference proteome</keyword>
<dbReference type="GO" id="GO:0003743">
    <property type="term" value="F:translation initiation factor activity"/>
    <property type="evidence" value="ECO:0007669"/>
    <property type="project" value="UniProtKB-KW"/>
</dbReference>
<evidence type="ECO:0000256" key="2">
    <source>
        <dbReference type="ARBA" id="ARBA00022540"/>
    </source>
</evidence>
<evidence type="ECO:0000313" key="5">
    <source>
        <dbReference type="EMBL" id="CAE7859815.1"/>
    </source>
</evidence>
<dbReference type="GO" id="GO:0002188">
    <property type="term" value="P:translation reinitiation"/>
    <property type="evidence" value="ECO:0007669"/>
    <property type="project" value="TreeGrafter"/>
</dbReference>